<comment type="caution">
    <text evidence="8">The sequence shown here is derived from an EMBL/GenBank/DDBJ whole genome shotgun (WGS) entry which is preliminary data.</text>
</comment>
<dbReference type="EMBL" id="QGHC01000006">
    <property type="protein sequence ID" value="PWK87722.1"/>
    <property type="molecule type" value="Genomic_DNA"/>
</dbReference>
<keyword evidence="6 8" id="KW-0012">Acyltransferase</keyword>
<evidence type="ECO:0000256" key="2">
    <source>
        <dbReference type="ARBA" id="ARBA00022475"/>
    </source>
</evidence>
<evidence type="ECO:0000256" key="5">
    <source>
        <dbReference type="ARBA" id="ARBA00023136"/>
    </source>
</evidence>
<organism evidence="8 9">
    <name type="scientific">Fulvimonas soli</name>
    <dbReference type="NCBI Taxonomy" id="155197"/>
    <lineage>
        <taxon>Bacteria</taxon>
        <taxon>Pseudomonadati</taxon>
        <taxon>Pseudomonadota</taxon>
        <taxon>Gammaproteobacteria</taxon>
        <taxon>Lysobacterales</taxon>
        <taxon>Rhodanobacteraceae</taxon>
        <taxon>Fulvimonas</taxon>
    </lineage>
</organism>
<dbReference type="PANTHER" id="PTHR30606">
    <property type="entry name" value="LIPID A BIOSYNTHESIS LAUROYL ACYLTRANSFERASE"/>
    <property type="match status" value="1"/>
</dbReference>
<keyword evidence="7" id="KW-0812">Transmembrane</keyword>
<feature type="transmembrane region" description="Helical" evidence="7">
    <location>
        <begin position="37"/>
        <end position="55"/>
    </location>
</feature>
<evidence type="ECO:0000256" key="7">
    <source>
        <dbReference type="SAM" id="Phobius"/>
    </source>
</evidence>
<dbReference type="GO" id="GO:0009247">
    <property type="term" value="P:glycolipid biosynthetic process"/>
    <property type="evidence" value="ECO:0007669"/>
    <property type="project" value="UniProtKB-ARBA"/>
</dbReference>
<comment type="subcellular location">
    <subcellularLocation>
        <location evidence="1">Cell inner membrane</location>
    </subcellularLocation>
</comment>
<keyword evidence="3" id="KW-0997">Cell inner membrane</keyword>
<evidence type="ECO:0000256" key="1">
    <source>
        <dbReference type="ARBA" id="ARBA00004533"/>
    </source>
</evidence>
<accession>A0A316IKK0</accession>
<keyword evidence="5 7" id="KW-0472">Membrane</keyword>
<keyword evidence="7" id="KW-1133">Transmembrane helix</keyword>
<dbReference type="RefSeq" id="WP_245889815.1">
    <property type="nucleotide sequence ID" value="NZ_MSZV01000152.1"/>
</dbReference>
<dbReference type="Proteomes" id="UP000245812">
    <property type="component" value="Unassembled WGS sequence"/>
</dbReference>
<keyword evidence="2" id="KW-1003">Cell membrane</keyword>
<evidence type="ECO:0000313" key="9">
    <source>
        <dbReference type="Proteomes" id="UP000245812"/>
    </source>
</evidence>
<proteinExistence type="predicted"/>
<keyword evidence="9" id="KW-1185">Reference proteome</keyword>
<evidence type="ECO:0000313" key="8">
    <source>
        <dbReference type="EMBL" id="PWK87722.1"/>
    </source>
</evidence>
<dbReference type="Pfam" id="PF03279">
    <property type="entry name" value="Lip_A_acyltrans"/>
    <property type="match status" value="1"/>
</dbReference>
<dbReference type="InterPro" id="IPR014548">
    <property type="entry name" value="Ac_Trasf"/>
</dbReference>
<evidence type="ECO:0000256" key="6">
    <source>
        <dbReference type="ARBA" id="ARBA00023315"/>
    </source>
</evidence>
<evidence type="ECO:0000256" key="4">
    <source>
        <dbReference type="ARBA" id="ARBA00022679"/>
    </source>
</evidence>
<dbReference type="CDD" id="cd07984">
    <property type="entry name" value="LPLAT_LABLAT-like"/>
    <property type="match status" value="1"/>
</dbReference>
<sequence>MADGAPARHWAAQRERGSFVLMKLTALAVRRLGRRPLTPVLYLIVLYFFVFGRSARRNVRQYQERLAAWSGRDELRPTTRRVFGQFMAFAESLLDRLDVWRGRLAPEQVQVHDPAGVRARLRESVRGGRGQLLVGTHLGNLEVCRALAELGERVPLNVLVHTKHIRHFNRLQAEAGDRRLRLLQVSEMDAALMLDLAQRLDRGEWLAIAGDRVPLQDGRRVTVDFLGHPAPFPQGPWLLAGLLRCPVNLLCCLKTGGRYQVRLEPFLDAPAWERGGREAAIAQWAQRYADRLGQLCLLAPLQWFNFYPYWQPPGEGGDDARARHPAR</sequence>
<dbReference type="AlphaFoldDB" id="A0A316IKK0"/>
<evidence type="ECO:0000256" key="3">
    <source>
        <dbReference type="ARBA" id="ARBA00022519"/>
    </source>
</evidence>
<dbReference type="PANTHER" id="PTHR30606:SF9">
    <property type="entry name" value="LIPID A BIOSYNTHESIS LAUROYLTRANSFERASE"/>
    <property type="match status" value="1"/>
</dbReference>
<name>A0A316IKK0_9GAMM</name>
<gene>
    <name evidence="8" type="ORF">C7456_106215</name>
</gene>
<dbReference type="InterPro" id="IPR004960">
    <property type="entry name" value="LipA_acyltrans"/>
</dbReference>
<dbReference type="GO" id="GO:0005886">
    <property type="term" value="C:plasma membrane"/>
    <property type="evidence" value="ECO:0007669"/>
    <property type="project" value="UniProtKB-SubCell"/>
</dbReference>
<keyword evidence="4 8" id="KW-0808">Transferase</keyword>
<dbReference type="PIRSF" id="PIRSF028561">
    <property type="entry name" value="Ac_Trasf"/>
    <property type="match status" value="1"/>
</dbReference>
<dbReference type="GO" id="GO:0016746">
    <property type="term" value="F:acyltransferase activity"/>
    <property type="evidence" value="ECO:0007669"/>
    <property type="project" value="UniProtKB-KW"/>
</dbReference>
<protein>
    <submittedName>
        <fullName evidence="8">Putative LPLAT superfamily acyltransferase</fullName>
    </submittedName>
</protein>
<reference evidence="8 9" key="1">
    <citation type="submission" date="2018-05" db="EMBL/GenBank/DDBJ databases">
        <title>Genomic Encyclopedia of Type Strains, Phase IV (KMG-IV): sequencing the most valuable type-strain genomes for metagenomic binning, comparative biology and taxonomic classification.</title>
        <authorList>
            <person name="Goeker M."/>
        </authorList>
    </citation>
    <scope>NUCLEOTIDE SEQUENCE [LARGE SCALE GENOMIC DNA]</scope>
    <source>
        <strain evidence="8 9">DSM 14263</strain>
    </source>
</reference>